<evidence type="ECO:0000256" key="1">
    <source>
        <dbReference type="SAM" id="Coils"/>
    </source>
</evidence>
<gene>
    <name evidence="2" type="ORF">NK125_06040</name>
</gene>
<keyword evidence="1" id="KW-0175">Coiled coil</keyword>
<evidence type="ECO:0000313" key="2">
    <source>
        <dbReference type="EMBL" id="MCP1101976.1"/>
    </source>
</evidence>
<proteinExistence type="predicted"/>
<protein>
    <submittedName>
        <fullName evidence="2">Uncharacterized protein</fullName>
    </submittedName>
</protein>
<evidence type="ECO:0000313" key="3">
    <source>
        <dbReference type="Proteomes" id="UP001523566"/>
    </source>
</evidence>
<organism evidence="2 3">
    <name type="scientific">Aequitasia blattaphilus</name>
    <dbReference type="NCBI Taxonomy" id="2949332"/>
    <lineage>
        <taxon>Bacteria</taxon>
        <taxon>Bacillati</taxon>
        <taxon>Bacillota</taxon>
        <taxon>Clostridia</taxon>
        <taxon>Lachnospirales</taxon>
        <taxon>Lachnospiraceae</taxon>
        <taxon>Aequitasia</taxon>
    </lineage>
</organism>
<dbReference type="EMBL" id="JAMZFW010000006">
    <property type="protein sequence ID" value="MCP1101976.1"/>
    <property type="molecule type" value="Genomic_DNA"/>
</dbReference>
<dbReference type="RefSeq" id="WP_262065764.1">
    <property type="nucleotide sequence ID" value="NZ_JAMXOD010000006.1"/>
</dbReference>
<name>A0ABT1EAT8_9FIRM</name>
<feature type="coiled-coil region" evidence="1">
    <location>
        <begin position="158"/>
        <end position="185"/>
    </location>
</feature>
<sequence length="345" mass="40363">MQAAEQIMQKMQAIHAEREEQYKARDAEFRQRNDELKKALLQLDKKMKDIQISREQLNEEQQRIDGLNAKYQLREGQLSAKEDELRVLQEQINQDRIAMEEDISTLKLKAQMESEKVTTLRIEAERIKDRLEYDLSLKESGIEIEINALGQSDDMISIEEHQKEVDSLNGQIQNLVNEKAELLKKMISQQITSPQENERPTEEIAVVEENYTEQLKQEKMEPVAGTENKEDITPMVIYNYLSSNDEYSDVEKRHGVDGEIVTAKKNGLDYYFLFTDIPRFEILKERKYDRALKKAFTELNQLYPETKFDYEDGKAIASTYFMKDLPLYNLVEAVDQVSNAFKPKE</sequence>
<reference evidence="2 3" key="1">
    <citation type="journal article" date="2022" name="Genome Biol. Evol.">
        <title>Host diet, physiology and behaviors set the stage for Lachnospiraceae cladogenesis.</title>
        <authorList>
            <person name="Vera-Ponce De Leon A."/>
            <person name="Schneider M."/>
            <person name="Jahnes B.C."/>
            <person name="Sadowski V."/>
            <person name="Camuy-Velez L.A."/>
            <person name="Duan J."/>
            <person name="Sabree Z.L."/>
        </authorList>
    </citation>
    <scope>NUCLEOTIDE SEQUENCE [LARGE SCALE GENOMIC DNA]</scope>
    <source>
        <strain evidence="2 3">PAL113</strain>
    </source>
</reference>
<dbReference type="Proteomes" id="UP001523566">
    <property type="component" value="Unassembled WGS sequence"/>
</dbReference>
<accession>A0ABT1EAT8</accession>
<feature type="coiled-coil region" evidence="1">
    <location>
        <begin position="1"/>
        <end position="98"/>
    </location>
</feature>
<comment type="caution">
    <text evidence="2">The sequence shown here is derived from an EMBL/GenBank/DDBJ whole genome shotgun (WGS) entry which is preliminary data.</text>
</comment>
<keyword evidence="3" id="KW-1185">Reference proteome</keyword>